<dbReference type="EMBL" id="MN379578">
    <property type="protein sequence ID" value="QIR82186.1"/>
    <property type="molecule type" value="Genomic_DNA"/>
</dbReference>
<organism evidence="1">
    <name type="scientific">unidentified</name>
    <dbReference type="NCBI Taxonomy" id="32644"/>
    <lineage>
        <taxon>unclassified sequences</taxon>
    </lineage>
</organism>
<protein>
    <submittedName>
        <fullName evidence="1">Capsid protein</fullName>
    </submittedName>
</protein>
<accession>A0A6G9W107</accession>
<sequence length="168" mass="18192">MAYRRRSYRRSGGQRDKYSVEQTGFSLSFPEETTNGLYQSAVQVVAPDTTQGMRKVKHLTVSLALNSGGNAEDTAELFWALVFVPQGYSPNAMYSTTGSVSGSLYEPNQFVMNAGIVDPSAGPIRFRSPISRNLNSGDSIYLIVGTTSRGVSGVLGCFGVIRYAITLQ</sequence>
<evidence type="ECO:0000313" key="1">
    <source>
        <dbReference type="EMBL" id="QIR82186.1"/>
    </source>
</evidence>
<name>A0A6G9W107_9ZZZZ</name>
<dbReference type="AlphaFoldDB" id="A0A6G9W107"/>
<proteinExistence type="predicted"/>
<reference evidence="1" key="1">
    <citation type="submission" date="2019-08" db="EMBL/GenBank/DDBJ databases">
        <title>Identification of single stranded DNA viruses in chicken tracheal swab swabs.</title>
        <authorList>
            <person name="Chrzastek K."/>
            <person name="Kapczynski D."/>
            <person name="Kulkarni A."/>
            <person name="Chappell L."/>
            <person name="Schmidlin K."/>
            <person name="Varsani A."/>
        </authorList>
    </citation>
    <scope>NUCLEOTIDE SEQUENCE</scope>
    <source>
        <strain evidence="1">Mg8_586</strain>
    </source>
</reference>